<dbReference type="Proteomes" id="UP001189429">
    <property type="component" value="Unassembled WGS sequence"/>
</dbReference>
<evidence type="ECO:0000313" key="1">
    <source>
        <dbReference type="EMBL" id="CAK0851932.1"/>
    </source>
</evidence>
<proteinExistence type="predicted"/>
<dbReference type="EMBL" id="CAUYUJ010015282">
    <property type="protein sequence ID" value="CAK0851932.1"/>
    <property type="molecule type" value="Genomic_DNA"/>
</dbReference>
<reference evidence="1" key="1">
    <citation type="submission" date="2023-10" db="EMBL/GenBank/DDBJ databases">
        <authorList>
            <person name="Chen Y."/>
            <person name="Shah S."/>
            <person name="Dougan E. K."/>
            <person name="Thang M."/>
            <person name="Chan C."/>
        </authorList>
    </citation>
    <scope>NUCLEOTIDE SEQUENCE [LARGE SCALE GENOMIC DNA]</scope>
</reference>
<accession>A0ABN9U135</accession>
<protein>
    <submittedName>
        <fullName evidence="1">Uncharacterized protein</fullName>
    </submittedName>
</protein>
<name>A0ABN9U135_9DINO</name>
<gene>
    <name evidence="1" type="ORF">PCOR1329_LOCUS43925</name>
</gene>
<evidence type="ECO:0000313" key="2">
    <source>
        <dbReference type="Proteomes" id="UP001189429"/>
    </source>
</evidence>
<keyword evidence="2" id="KW-1185">Reference proteome</keyword>
<organism evidence="1 2">
    <name type="scientific">Prorocentrum cordatum</name>
    <dbReference type="NCBI Taxonomy" id="2364126"/>
    <lineage>
        <taxon>Eukaryota</taxon>
        <taxon>Sar</taxon>
        <taxon>Alveolata</taxon>
        <taxon>Dinophyceae</taxon>
        <taxon>Prorocentrales</taxon>
        <taxon>Prorocentraceae</taxon>
        <taxon>Prorocentrum</taxon>
    </lineage>
</organism>
<sequence>MSGCRAPELAGGKLKDVSRVMRGDIECELAAALSNPEAPGQQGPESHAKIMEAFRTAQVTMNGILHEKLSFWTQLPRALAGVAHRSEDVAVSVARDALRTFDGLSGEETAAVAAGAEMRSECSESFLMELIKFKRMPINEVDIEGKHAVVTRTSAHLPFGPIRVSLCNRMKVFIDQCNRWGDDCIDSFLKHLETRRGPTAVPAALEFDPTQSWWTFSCVSGPRPEAARVSVEATRTTIMNASCWAPCT</sequence>
<comment type="caution">
    <text evidence="1">The sequence shown here is derived from an EMBL/GenBank/DDBJ whole genome shotgun (WGS) entry which is preliminary data.</text>
</comment>